<dbReference type="PROSITE" id="PS51186">
    <property type="entry name" value="GNAT"/>
    <property type="match status" value="1"/>
</dbReference>
<evidence type="ECO:0000256" key="2">
    <source>
        <dbReference type="ARBA" id="ARBA00023315"/>
    </source>
</evidence>
<evidence type="ECO:0000259" key="3">
    <source>
        <dbReference type="PROSITE" id="PS51186"/>
    </source>
</evidence>
<accession>A0A2T7UX44</accession>
<sequence length="160" mass="17893">MHSVTLRPFTAEDADWLIARHGALYAEHEGFDASFEALVAEIIADFLAHQKPGREEGWIAWRGAERLGSTFVVEEDAQTAKLRLVLLEPAARGTGLAQRLLEQAMDFARGAGYRAMRLWTHESHRAAGRLYARNGFALVASEAKRSFGQDVVAQTWEREL</sequence>
<name>A0A2T7UX44_9RHOB</name>
<protein>
    <submittedName>
        <fullName evidence="4">GNAT family N-acetyltransferase</fullName>
    </submittedName>
</protein>
<evidence type="ECO:0000313" key="5">
    <source>
        <dbReference type="Proteomes" id="UP000244810"/>
    </source>
</evidence>
<organism evidence="4 5">
    <name type="scientific">Pararhodobacter aggregans</name>
    <dbReference type="NCBI Taxonomy" id="404875"/>
    <lineage>
        <taxon>Bacteria</taxon>
        <taxon>Pseudomonadati</taxon>
        <taxon>Pseudomonadota</taxon>
        <taxon>Alphaproteobacteria</taxon>
        <taxon>Rhodobacterales</taxon>
        <taxon>Paracoccaceae</taxon>
        <taxon>Pararhodobacter</taxon>
    </lineage>
</organism>
<dbReference type="SUPFAM" id="SSF55729">
    <property type="entry name" value="Acyl-CoA N-acyltransferases (Nat)"/>
    <property type="match status" value="1"/>
</dbReference>
<dbReference type="AlphaFoldDB" id="A0A2T7UX44"/>
<evidence type="ECO:0000256" key="1">
    <source>
        <dbReference type="ARBA" id="ARBA00022679"/>
    </source>
</evidence>
<dbReference type="InterPro" id="IPR050832">
    <property type="entry name" value="Bact_Acetyltransf"/>
</dbReference>
<dbReference type="PANTHER" id="PTHR43877">
    <property type="entry name" value="AMINOALKYLPHOSPHONATE N-ACETYLTRANSFERASE-RELATED-RELATED"/>
    <property type="match status" value="1"/>
</dbReference>
<dbReference type="InterPro" id="IPR016181">
    <property type="entry name" value="Acyl_CoA_acyltransferase"/>
</dbReference>
<keyword evidence="1 4" id="KW-0808">Transferase</keyword>
<dbReference type="Gene3D" id="3.40.630.30">
    <property type="match status" value="1"/>
</dbReference>
<reference evidence="4 5" key="1">
    <citation type="journal article" date="2011" name="Syst. Appl. Microbiol.">
        <title>Defluviimonas denitrificans gen. nov., sp. nov., and Pararhodobacter aggregans gen. nov., sp. nov., non-phototrophic Rhodobacteraceae from the biofilter of a marine aquaculture.</title>
        <authorList>
            <person name="Foesel B.U."/>
            <person name="Drake H.L."/>
            <person name="Schramm A."/>
        </authorList>
    </citation>
    <scope>NUCLEOTIDE SEQUENCE [LARGE SCALE GENOMIC DNA]</scope>
    <source>
        <strain evidence="4 5">D1-19</strain>
    </source>
</reference>
<dbReference type="CDD" id="cd04301">
    <property type="entry name" value="NAT_SF"/>
    <property type="match status" value="1"/>
</dbReference>
<comment type="caution">
    <text evidence="4">The sequence shown here is derived from an EMBL/GenBank/DDBJ whole genome shotgun (WGS) entry which is preliminary data.</text>
</comment>
<dbReference type="PANTHER" id="PTHR43877:SF2">
    <property type="entry name" value="AMINOALKYLPHOSPHONATE N-ACETYLTRANSFERASE-RELATED"/>
    <property type="match status" value="1"/>
</dbReference>
<keyword evidence="5" id="KW-1185">Reference proteome</keyword>
<dbReference type="Pfam" id="PF00583">
    <property type="entry name" value="Acetyltransf_1"/>
    <property type="match status" value="1"/>
</dbReference>
<dbReference type="InterPro" id="IPR000182">
    <property type="entry name" value="GNAT_dom"/>
</dbReference>
<gene>
    <name evidence="4" type="ORF">DDE23_02260</name>
</gene>
<proteinExistence type="predicted"/>
<dbReference type="OrthoDB" id="273614at2"/>
<dbReference type="Proteomes" id="UP000244810">
    <property type="component" value="Unassembled WGS sequence"/>
</dbReference>
<dbReference type="EMBL" id="QDDR01000001">
    <property type="protein sequence ID" value="PVE49252.1"/>
    <property type="molecule type" value="Genomic_DNA"/>
</dbReference>
<dbReference type="GO" id="GO:0016747">
    <property type="term" value="F:acyltransferase activity, transferring groups other than amino-acyl groups"/>
    <property type="evidence" value="ECO:0007669"/>
    <property type="project" value="InterPro"/>
</dbReference>
<feature type="domain" description="N-acetyltransferase" evidence="3">
    <location>
        <begin position="4"/>
        <end position="160"/>
    </location>
</feature>
<keyword evidence="2" id="KW-0012">Acyltransferase</keyword>
<evidence type="ECO:0000313" key="4">
    <source>
        <dbReference type="EMBL" id="PVE49252.1"/>
    </source>
</evidence>
<dbReference type="RefSeq" id="WP_107749756.1">
    <property type="nucleotide sequence ID" value="NZ_QBKF01000001.1"/>
</dbReference>